<organism evidence="1 2">
    <name type="scientific">Sphingobacterium daejeonense</name>
    <dbReference type="NCBI Taxonomy" id="371142"/>
    <lineage>
        <taxon>Bacteria</taxon>
        <taxon>Pseudomonadati</taxon>
        <taxon>Bacteroidota</taxon>
        <taxon>Sphingobacteriia</taxon>
        <taxon>Sphingobacteriales</taxon>
        <taxon>Sphingobacteriaceae</taxon>
        <taxon>Sphingobacterium</taxon>
    </lineage>
</organism>
<dbReference type="Proteomes" id="UP001597205">
    <property type="component" value="Unassembled WGS sequence"/>
</dbReference>
<protein>
    <submittedName>
        <fullName evidence="1">Uncharacterized protein</fullName>
    </submittedName>
</protein>
<evidence type="ECO:0000313" key="2">
    <source>
        <dbReference type="Proteomes" id="UP001597205"/>
    </source>
</evidence>
<comment type="caution">
    <text evidence="1">The sequence shown here is derived from an EMBL/GenBank/DDBJ whole genome shotgun (WGS) entry which is preliminary data.</text>
</comment>
<proteinExistence type="predicted"/>
<dbReference type="EMBL" id="JBHTKY010000019">
    <property type="protein sequence ID" value="MFD1166481.1"/>
    <property type="molecule type" value="Genomic_DNA"/>
</dbReference>
<evidence type="ECO:0000313" key="1">
    <source>
        <dbReference type="EMBL" id="MFD1166481.1"/>
    </source>
</evidence>
<keyword evidence="2" id="KW-1185">Reference proteome</keyword>
<accession>A0ABW3RMT7</accession>
<gene>
    <name evidence="1" type="ORF">ACFQ2C_12780</name>
</gene>
<reference evidence="2" key="1">
    <citation type="journal article" date="2019" name="Int. J. Syst. Evol. Microbiol.">
        <title>The Global Catalogue of Microorganisms (GCM) 10K type strain sequencing project: providing services to taxonomists for standard genome sequencing and annotation.</title>
        <authorList>
            <consortium name="The Broad Institute Genomics Platform"/>
            <consortium name="The Broad Institute Genome Sequencing Center for Infectious Disease"/>
            <person name="Wu L."/>
            <person name="Ma J."/>
        </authorList>
    </citation>
    <scope>NUCLEOTIDE SEQUENCE [LARGE SCALE GENOMIC DNA]</scope>
    <source>
        <strain evidence="2">CCUG 52468</strain>
    </source>
</reference>
<sequence>MKKIFLTISIILSIVYCNANFKLKFDREIAKVSNQRLKEAKEGNPYYFMILGYYINANNIMYTKTKEVKYLQNNAPIINAIIRAGKPVGNNLKGNVWKGEYRDKRKFASVENKEVPLYEGYVFRYIAEFYYIIKSKNINLTNNNLTLAFLEDNFDKWSLRSKNNYSDFSMLHRERLHMGAQWSTTALFLYKITGKNSYKTLFTEFNNQLKSNLYLQQTNKGKYYVWNATYNNKFTKSLKRSLNRSNIIQDVSHGNHVVQYILDAYKLNEGGWTSNDIKYLSNTLKYSIWNPKTSNFADNVDGSGSRSKEFKGTGWKQADGWMKLIEFDPNLKLIYNLYYSKNQSKIDNYGPVKLQFYALMF</sequence>
<dbReference type="RefSeq" id="WP_380897172.1">
    <property type="nucleotide sequence ID" value="NZ_JBHTKY010000019.1"/>
</dbReference>
<name>A0ABW3RMT7_9SPHI</name>